<feature type="region of interest" description="Disordered" evidence="2">
    <location>
        <begin position="55"/>
        <end position="92"/>
    </location>
</feature>
<feature type="compositionally biased region" description="Low complexity" evidence="2">
    <location>
        <begin position="302"/>
        <end position="312"/>
    </location>
</feature>
<feature type="compositionally biased region" description="Pro residues" evidence="2">
    <location>
        <begin position="59"/>
        <end position="73"/>
    </location>
</feature>
<reference evidence="3 4" key="1">
    <citation type="journal article" date="2015" name="Genome Biol. Evol.">
        <title>Phylogenomic analyses indicate that early fungi evolved digesting cell walls of algal ancestors of land plants.</title>
        <authorList>
            <person name="Chang Y."/>
            <person name="Wang S."/>
            <person name="Sekimoto S."/>
            <person name="Aerts A.L."/>
            <person name="Choi C."/>
            <person name="Clum A."/>
            <person name="LaButti K.M."/>
            <person name="Lindquist E.A."/>
            <person name="Yee Ngan C."/>
            <person name="Ohm R.A."/>
            <person name="Salamov A.A."/>
            <person name="Grigoriev I.V."/>
            <person name="Spatafora J.W."/>
            <person name="Berbee M.L."/>
        </authorList>
    </citation>
    <scope>NUCLEOTIDE SEQUENCE [LARGE SCALE GENOMIC DNA]</scope>
    <source>
        <strain evidence="3 4">JEL478</strain>
    </source>
</reference>
<feature type="region of interest" description="Disordered" evidence="2">
    <location>
        <begin position="213"/>
        <end position="233"/>
    </location>
</feature>
<evidence type="ECO:0000313" key="4">
    <source>
        <dbReference type="Proteomes" id="UP000070544"/>
    </source>
</evidence>
<keyword evidence="4" id="KW-1185">Reference proteome</keyword>
<dbReference type="Proteomes" id="UP000070544">
    <property type="component" value="Unassembled WGS sequence"/>
</dbReference>
<evidence type="ECO:0000313" key="3">
    <source>
        <dbReference type="EMBL" id="KXS19421.1"/>
    </source>
</evidence>
<feature type="region of interest" description="Disordered" evidence="2">
    <location>
        <begin position="251"/>
        <end position="317"/>
    </location>
</feature>
<evidence type="ECO:0000256" key="1">
    <source>
        <dbReference type="SAM" id="Coils"/>
    </source>
</evidence>
<dbReference type="EMBL" id="KQ965738">
    <property type="protein sequence ID" value="KXS19421.1"/>
    <property type="molecule type" value="Genomic_DNA"/>
</dbReference>
<feature type="compositionally biased region" description="Pro residues" evidence="2">
    <location>
        <begin position="273"/>
        <end position="283"/>
    </location>
</feature>
<gene>
    <name evidence="3" type="ORF">M427DRAFT_450239</name>
</gene>
<keyword evidence="1" id="KW-0175">Coiled coil</keyword>
<protein>
    <submittedName>
        <fullName evidence="3">Uncharacterized protein</fullName>
    </submittedName>
</protein>
<evidence type="ECO:0000256" key="2">
    <source>
        <dbReference type="SAM" id="MobiDB-lite"/>
    </source>
</evidence>
<dbReference type="AlphaFoldDB" id="A0A139ARQ0"/>
<proteinExistence type="predicted"/>
<feature type="coiled-coil region" evidence="1">
    <location>
        <begin position="337"/>
        <end position="371"/>
    </location>
</feature>
<name>A0A139ARQ0_GONPJ</name>
<feature type="compositionally biased region" description="Low complexity" evidence="2">
    <location>
        <begin position="216"/>
        <end position="227"/>
    </location>
</feature>
<accession>A0A139ARQ0</accession>
<sequence length="372" mass="39318">MISAPTNSDPNLIESQSSLTVSPLLPSRLSLPSLSPNATRSPPFARRILCDPSLLPLDAPSPPASPPLTPTPSHPVSTTKRAISASHESMPHASIAPRRATFAIGARTGGFRSRLGLLRPLSTGSKLDGVSSTDLPGTCSDMKAGGGLIAPVDNKDVVAPSKPKKNVLGSLLRRMKLKSDNDEADQSCEGTEKMQLGGLLVSVHALRKADSPVAKNGACNNTTTHNAATRREIDKSEIDVDVCPARGSLDGASMLPGTAAVPSHGPNSSSPRNTPPSTPPSSPPSEAHLQFSGYLSRPFHPSSPRTSSRAASFGVHGPSHEAIAKLKGALLATQEDVARRERLLEKWVEEVNELNETVWALRKELDERNREG</sequence>
<organism evidence="3 4">
    <name type="scientific">Gonapodya prolifera (strain JEL478)</name>
    <name type="common">Monoblepharis prolifera</name>
    <dbReference type="NCBI Taxonomy" id="1344416"/>
    <lineage>
        <taxon>Eukaryota</taxon>
        <taxon>Fungi</taxon>
        <taxon>Fungi incertae sedis</taxon>
        <taxon>Chytridiomycota</taxon>
        <taxon>Chytridiomycota incertae sedis</taxon>
        <taxon>Monoblepharidomycetes</taxon>
        <taxon>Monoblepharidales</taxon>
        <taxon>Gonapodyaceae</taxon>
        <taxon>Gonapodya</taxon>
    </lineage>
</organism>